<dbReference type="PANTHER" id="PTHR47256:SF1">
    <property type="entry name" value="ZN(II)2CYS6 TRANSCRIPTION FACTOR (EUROFUNG)"/>
    <property type="match status" value="1"/>
</dbReference>
<dbReference type="InterPro" id="IPR053187">
    <property type="entry name" value="Notoamide_regulator"/>
</dbReference>
<protein>
    <recommendedName>
        <fullName evidence="4">Transcription factor domain-containing protein</fullName>
    </recommendedName>
</protein>
<feature type="region of interest" description="Disordered" evidence="1">
    <location>
        <begin position="486"/>
        <end position="505"/>
    </location>
</feature>
<organism evidence="2 3">
    <name type="scientific">Cochliobolus sativus</name>
    <name type="common">Common root rot and spot blotch fungus</name>
    <name type="synonym">Bipolaris sorokiniana</name>
    <dbReference type="NCBI Taxonomy" id="45130"/>
    <lineage>
        <taxon>Eukaryota</taxon>
        <taxon>Fungi</taxon>
        <taxon>Dikarya</taxon>
        <taxon>Ascomycota</taxon>
        <taxon>Pezizomycotina</taxon>
        <taxon>Dothideomycetes</taxon>
        <taxon>Pleosporomycetidae</taxon>
        <taxon>Pleosporales</taxon>
        <taxon>Pleosporineae</taxon>
        <taxon>Pleosporaceae</taxon>
        <taxon>Bipolaris</taxon>
    </lineage>
</organism>
<evidence type="ECO:0000256" key="1">
    <source>
        <dbReference type="SAM" id="MobiDB-lite"/>
    </source>
</evidence>
<evidence type="ECO:0000313" key="2">
    <source>
        <dbReference type="EMBL" id="KAF5845446.1"/>
    </source>
</evidence>
<dbReference type="CDD" id="cd12148">
    <property type="entry name" value="fungal_TF_MHR"/>
    <property type="match status" value="1"/>
</dbReference>
<comment type="caution">
    <text evidence="2">The sequence shown here is derived from an EMBL/GenBank/DDBJ whole genome shotgun (WGS) entry which is preliminary data.</text>
</comment>
<proteinExistence type="predicted"/>
<dbReference type="PANTHER" id="PTHR47256">
    <property type="entry name" value="ZN(II)2CYS6 TRANSCRIPTION FACTOR (EUROFUNG)-RELATED"/>
    <property type="match status" value="1"/>
</dbReference>
<sequence length="505" mass="57228">MPPLRPLLPAANGYQRSSPIATPSTKQKASTACQSFLRRQDAYLQCLYTAFNNLPSHEELIGMISGMPEQDVAEIVRRLKAGMDAASIVSFVRDGNLLMQLLLTPETTRRYEFPLVAEMPYHLYIGGSPYLDSLYHRSLFPRSTSGSEDSSLETEVHGVNKINRRAVDDDIHYTAYELPYHTAQMVEPLMEKVTAAPSIKVISDDHLFKRLISSYFCYPYLCCPFVHKDLFLEDMAAGWTTFCSSLLVNAMLANACVLTIPGSSKVWLPESLTYRFVAEARQLWGLESLPSRSKVALILSYNTTNNGLDEIGTVYARRACGMSHDLGLFGPEEWGTGTKMEKARLFISRALYSWQAIFDYYFFRPPYLIQPPQTPLPNPRLHPYWYGEVYFQYPRDPRPISLSIRYRFYYETALHKITNDIGLLTSGKPLAQMLTLDELAVIKGKLDQWKDLFPEAFQPEKVVLQSHLIVQYWQIVKAECGKIQGGGPVASKEPPVIPPQSPRHA</sequence>
<feature type="compositionally biased region" description="Pro residues" evidence="1">
    <location>
        <begin position="495"/>
        <end position="505"/>
    </location>
</feature>
<evidence type="ECO:0008006" key="4">
    <source>
        <dbReference type="Google" id="ProtNLM"/>
    </source>
</evidence>
<accession>A0A8H6DR73</accession>
<dbReference type="AlphaFoldDB" id="A0A8H6DR73"/>
<name>A0A8H6DR73_COCSA</name>
<gene>
    <name evidence="2" type="ORF">GGP41_003030</name>
</gene>
<dbReference type="EMBL" id="WNKQ01000019">
    <property type="protein sequence ID" value="KAF5845446.1"/>
    <property type="molecule type" value="Genomic_DNA"/>
</dbReference>
<dbReference type="Proteomes" id="UP000624244">
    <property type="component" value="Unassembled WGS sequence"/>
</dbReference>
<reference evidence="2" key="1">
    <citation type="submission" date="2019-11" db="EMBL/GenBank/DDBJ databases">
        <title>Bipolaris sorokiniana Genome sequencing.</title>
        <authorList>
            <person name="Wang H."/>
        </authorList>
    </citation>
    <scope>NUCLEOTIDE SEQUENCE</scope>
</reference>
<evidence type="ECO:0000313" key="3">
    <source>
        <dbReference type="Proteomes" id="UP000624244"/>
    </source>
</evidence>